<comment type="subcellular location">
    <subcellularLocation>
        <location evidence="1">Membrane</location>
        <topology evidence="1">Multi-pass membrane protein</topology>
    </subcellularLocation>
</comment>
<feature type="transmembrane region" description="Helical" evidence="6">
    <location>
        <begin position="393"/>
        <end position="413"/>
    </location>
</feature>
<feature type="transmembrane region" description="Helical" evidence="6">
    <location>
        <begin position="274"/>
        <end position="295"/>
    </location>
</feature>
<dbReference type="Pfam" id="PF01566">
    <property type="entry name" value="Nramp"/>
    <property type="match status" value="1"/>
</dbReference>
<dbReference type="AlphaFoldDB" id="A0A0G0GB60"/>
<feature type="transmembrane region" description="Helical" evidence="6">
    <location>
        <begin position="222"/>
        <end position="240"/>
    </location>
</feature>
<reference evidence="7 8" key="1">
    <citation type="journal article" date="2015" name="Nature">
        <title>rRNA introns, odd ribosomes, and small enigmatic genomes across a large radiation of phyla.</title>
        <authorList>
            <person name="Brown C.T."/>
            <person name="Hug L.A."/>
            <person name="Thomas B.C."/>
            <person name="Sharon I."/>
            <person name="Castelle C.J."/>
            <person name="Singh A."/>
            <person name="Wilkins M.J."/>
            <person name="Williams K.H."/>
            <person name="Banfield J.F."/>
        </authorList>
    </citation>
    <scope>NUCLEOTIDE SEQUENCE [LARGE SCALE GENOMIC DNA]</scope>
</reference>
<dbReference type="STRING" id="1618333.UR93_C0005G0013"/>
<sequence length="452" mass="49422">MKKKTIEKTEDFIEEFEKASSVHLGEISDEIKKDQKKISDNVKKASKVVGPGVITGFSDDDPSGIGTYSITGAKYGLGLNWLMPIQIPLMIAIQEICARIGIVTGHGLAGNIKKHYSKYLLFLVVFVLVGANIFNIGADISAMSATLSLILGGKISFWAIITTLIIIFLEVFISYRIYANILKWLTIFLLTYLLTLFAVPQNWTDIGKSLFTYSNWQFNGEYIMTTVAFLGTTISPYLFFWQASEEVEEKALNDDASSKYVHPKMLKKMRVDTVLGMVLSQLIAFSIVVTCATVLNKNGINNISSAQDAALALQPLVGDMAGLFFMIGIIAAGLLGIPILAGSAAYALSEAFGWKEGLFHKFKEASGFYGIIIISTLCGLGINFIGIDPIKGLFYSAVLNGIVAVPLIAMIVLISSRKDVMGKYTNKPISKVLGWLTFAIMLIAVIAMFIYL</sequence>
<dbReference type="EMBL" id="LBRB01000005">
    <property type="protein sequence ID" value="KKP88957.1"/>
    <property type="molecule type" value="Genomic_DNA"/>
</dbReference>
<dbReference type="PANTHER" id="PTHR11706:SF33">
    <property type="entry name" value="NATURAL RESISTANCE-ASSOCIATED MACROPHAGE PROTEIN 2"/>
    <property type="match status" value="1"/>
</dbReference>
<evidence type="ECO:0000256" key="5">
    <source>
        <dbReference type="ARBA" id="ARBA00023136"/>
    </source>
</evidence>
<evidence type="ECO:0000256" key="1">
    <source>
        <dbReference type="ARBA" id="ARBA00004141"/>
    </source>
</evidence>
<dbReference type="GO" id="GO:0034755">
    <property type="term" value="P:iron ion transmembrane transport"/>
    <property type="evidence" value="ECO:0007669"/>
    <property type="project" value="TreeGrafter"/>
</dbReference>
<accession>A0A0G0GB60</accession>
<evidence type="ECO:0000256" key="2">
    <source>
        <dbReference type="ARBA" id="ARBA00022448"/>
    </source>
</evidence>
<dbReference type="GO" id="GO:0005886">
    <property type="term" value="C:plasma membrane"/>
    <property type="evidence" value="ECO:0007669"/>
    <property type="project" value="TreeGrafter"/>
</dbReference>
<organism evidence="7 8">
    <name type="scientific">Berkelbacteria bacterium GW2011_GWA2_35_9</name>
    <dbReference type="NCBI Taxonomy" id="1618333"/>
    <lineage>
        <taxon>Bacteria</taxon>
        <taxon>Candidatus Berkelbacteria</taxon>
    </lineage>
</organism>
<feature type="transmembrane region" description="Helical" evidence="6">
    <location>
        <begin position="433"/>
        <end position="451"/>
    </location>
</feature>
<evidence type="ECO:0000256" key="3">
    <source>
        <dbReference type="ARBA" id="ARBA00022692"/>
    </source>
</evidence>
<dbReference type="GO" id="GO:0005384">
    <property type="term" value="F:manganese ion transmembrane transporter activity"/>
    <property type="evidence" value="ECO:0007669"/>
    <property type="project" value="TreeGrafter"/>
</dbReference>
<evidence type="ECO:0000256" key="6">
    <source>
        <dbReference type="SAM" id="Phobius"/>
    </source>
</evidence>
<evidence type="ECO:0000256" key="4">
    <source>
        <dbReference type="ARBA" id="ARBA00022989"/>
    </source>
</evidence>
<dbReference type="Proteomes" id="UP000034316">
    <property type="component" value="Unassembled WGS sequence"/>
</dbReference>
<dbReference type="InterPro" id="IPR001046">
    <property type="entry name" value="NRAMP_fam"/>
</dbReference>
<dbReference type="PATRIC" id="fig|1618333.3.peg.207"/>
<keyword evidence="4 6" id="KW-1133">Transmembrane helix</keyword>
<dbReference type="PANTHER" id="PTHR11706">
    <property type="entry name" value="SOLUTE CARRIER PROTEIN FAMILY 11 MEMBER"/>
    <property type="match status" value="1"/>
</dbReference>
<proteinExistence type="predicted"/>
<comment type="caution">
    <text evidence="7">The sequence shown here is derived from an EMBL/GenBank/DDBJ whole genome shotgun (WGS) entry which is preliminary data.</text>
</comment>
<feature type="transmembrane region" description="Helical" evidence="6">
    <location>
        <begin position="119"/>
        <end position="143"/>
    </location>
</feature>
<gene>
    <name evidence="7" type="ORF">UR93_C0005G0013</name>
</gene>
<keyword evidence="2" id="KW-0813">Transport</keyword>
<protein>
    <submittedName>
        <fullName evidence="7">Natural resistance-associated macrophage protein</fullName>
    </submittedName>
</protein>
<feature type="transmembrane region" description="Helical" evidence="6">
    <location>
        <begin position="182"/>
        <end position="202"/>
    </location>
</feature>
<feature type="transmembrane region" description="Helical" evidence="6">
    <location>
        <begin position="155"/>
        <end position="175"/>
    </location>
</feature>
<keyword evidence="3 6" id="KW-0812">Transmembrane</keyword>
<evidence type="ECO:0000313" key="7">
    <source>
        <dbReference type="EMBL" id="KKP88957.1"/>
    </source>
</evidence>
<name>A0A0G0GB60_9BACT</name>
<feature type="transmembrane region" description="Helical" evidence="6">
    <location>
        <begin position="368"/>
        <end position="387"/>
    </location>
</feature>
<dbReference type="GO" id="GO:0015086">
    <property type="term" value="F:cadmium ion transmembrane transporter activity"/>
    <property type="evidence" value="ECO:0007669"/>
    <property type="project" value="TreeGrafter"/>
</dbReference>
<keyword evidence="5 6" id="KW-0472">Membrane</keyword>
<feature type="transmembrane region" description="Helical" evidence="6">
    <location>
        <begin position="323"/>
        <end position="348"/>
    </location>
</feature>
<evidence type="ECO:0000313" key="8">
    <source>
        <dbReference type="Proteomes" id="UP000034316"/>
    </source>
</evidence>